<comment type="caution">
    <text evidence="2">The sequence shown here is derived from an EMBL/GenBank/DDBJ whole genome shotgun (WGS) entry which is preliminary data.</text>
</comment>
<feature type="region of interest" description="Disordered" evidence="1">
    <location>
        <begin position="137"/>
        <end position="252"/>
    </location>
</feature>
<dbReference type="OrthoDB" id="4738706at2759"/>
<dbReference type="AlphaFoldDB" id="A0A4Z0YVM4"/>
<evidence type="ECO:0000256" key="1">
    <source>
        <dbReference type="SAM" id="MobiDB-lite"/>
    </source>
</evidence>
<evidence type="ECO:0000313" key="3">
    <source>
        <dbReference type="Proteomes" id="UP000297716"/>
    </source>
</evidence>
<dbReference type="EMBL" id="SKBN01000006">
    <property type="protein sequence ID" value="TGJ88144.1"/>
    <property type="molecule type" value="Genomic_DNA"/>
</dbReference>
<accession>A0A4Z0YVM4</accession>
<evidence type="ECO:0000313" key="2">
    <source>
        <dbReference type="EMBL" id="TGJ88144.1"/>
    </source>
</evidence>
<feature type="compositionally biased region" description="Basic and acidic residues" evidence="1">
    <location>
        <begin position="187"/>
        <end position="228"/>
    </location>
</feature>
<gene>
    <name evidence="2" type="ORF">E0Z10_g674</name>
</gene>
<name>A0A4Z0YVM4_9PEZI</name>
<protein>
    <submittedName>
        <fullName evidence="2">Uncharacterized protein</fullName>
    </submittedName>
</protein>
<feature type="region of interest" description="Disordered" evidence="1">
    <location>
        <begin position="54"/>
        <end position="74"/>
    </location>
</feature>
<feature type="compositionally biased region" description="Polar residues" evidence="1">
    <location>
        <begin position="139"/>
        <end position="154"/>
    </location>
</feature>
<organism evidence="2 3">
    <name type="scientific">Xylaria hypoxylon</name>
    <dbReference type="NCBI Taxonomy" id="37992"/>
    <lineage>
        <taxon>Eukaryota</taxon>
        <taxon>Fungi</taxon>
        <taxon>Dikarya</taxon>
        <taxon>Ascomycota</taxon>
        <taxon>Pezizomycotina</taxon>
        <taxon>Sordariomycetes</taxon>
        <taxon>Xylariomycetidae</taxon>
        <taxon>Xylariales</taxon>
        <taxon>Xylariaceae</taxon>
        <taxon>Xylaria</taxon>
    </lineage>
</organism>
<feature type="compositionally biased region" description="Low complexity" evidence="1">
    <location>
        <begin position="347"/>
        <end position="362"/>
    </location>
</feature>
<dbReference type="STRING" id="37992.A0A4Z0YVM4"/>
<feature type="region of interest" description="Disordered" evidence="1">
    <location>
        <begin position="344"/>
        <end position="370"/>
    </location>
</feature>
<reference evidence="2 3" key="1">
    <citation type="submission" date="2019-03" db="EMBL/GenBank/DDBJ databases">
        <title>Draft genome sequence of Xylaria hypoxylon DSM 108379, a ubiquitous saprotrophic-parasitic fungi on hardwood.</title>
        <authorList>
            <person name="Buettner E."/>
            <person name="Leonhardt S."/>
            <person name="Gebauer A.M."/>
            <person name="Liers C."/>
            <person name="Hofrichter M."/>
            <person name="Kellner H."/>
        </authorList>
    </citation>
    <scope>NUCLEOTIDE SEQUENCE [LARGE SCALE GENOMIC DNA]</scope>
    <source>
        <strain evidence="2 3">DSM 108379</strain>
    </source>
</reference>
<proteinExistence type="predicted"/>
<feature type="region of interest" description="Disordered" evidence="1">
    <location>
        <begin position="1"/>
        <end position="33"/>
    </location>
</feature>
<keyword evidence="3" id="KW-1185">Reference proteome</keyword>
<dbReference type="Proteomes" id="UP000297716">
    <property type="component" value="Unassembled WGS sequence"/>
</dbReference>
<sequence length="437" mass="48494">MVKQLASGKNAVSYPVGASTKGVSTAATDSAHGGGPCLREFDVCKENISQAYVGRDQGNSSDRGLAGNTDSMERNKEAIAAQRSRKGRQDPEGERRLTAEEYIAYRRELAVEQVMAGFQKWLDKRLAIISYTIEASEASDCTGTTPNTGSQSRETGGGKSGGASSRQKRQFSDDNSPDDLSGGDDNGQDRGGNKRAKKDADFRFAEDTDPEETHLRADEACKKSHAPPEEGIDQDTERKLRERKRHNSGQTETQRWNDIYLLLFPGADRNALPSPYPDHDETATHSNNFERYKRVEKRIKKELPRLVRQRVERKFEKVEAEMLHGINDIIRNCLSDFFRNNMAQDESSSTTTPQTASRATTPGLTSLEEPHVPSLDQTLEPEIDINYLLDDPDWGFSGELGLFDYNPQFNADNGLDGYGVDKVSSDSGYVSTSTMTR</sequence>